<dbReference type="Proteomes" id="UP000216429">
    <property type="component" value="Unassembled WGS sequence"/>
</dbReference>
<proteinExistence type="inferred from homology"/>
<evidence type="ECO:0000313" key="3">
    <source>
        <dbReference type="Proteomes" id="UP000216429"/>
    </source>
</evidence>
<dbReference type="SUPFAM" id="SSF53850">
    <property type="entry name" value="Periplasmic binding protein-like II"/>
    <property type="match status" value="1"/>
</dbReference>
<dbReference type="AlphaFoldDB" id="A0A261VUJ4"/>
<dbReference type="InterPro" id="IPR042100">
    <property type="entry name" value="Bug_dom1"/>
</dbReference>
<accession>A0A261VUJ4</accession>
<dbReference type="Gene3D" id="3.40.190.10">
    <property type="entry name" value="Periplasmic binding protein-like II"/>
    <property type="match status" value="1"/>
</dbReference>
<sequence>MHHWQRLTAGTLLSAAALAPAWGQSDVVKLVVGAPPGGTTDTVARSIAQHMSKDLQRTVLVENRPGAGGNIAADYVAKSKADGGTLLVTFTGFSINASLYRKLPFDPVRDFTPISMLAQVPSVLVARKDFPANDIPQLLEQVKAHPGKYTMALGAVGSSLHLAGERMKMLADLDILNVPYKGTAPALADLLGGQVDMMIASSLNAQPHIKSGSLKALGVTSPQPLAQFPGVKPIGDTIKGFESNAWFALFGPADLPPQTLQALNAAARKAVATPEFRKLLENEAATAVSSSPEELDAFVRQDIDRYAEIVKFTGATVD</sequence>
<name>A0A261VUJ4_9BORD</name>
<dbReference type="PIRSF" id="PIRSF017082">
    <property type="entry name" value="YflP"/>
    <property type="match status" value="1"/>
</dbReference>
<dbReference type="OrthoDB" id="8678477at2"/>
<dbReference type="Pfam" id="PF03401">
    <property type="entry name" value="TctC"/>
    <property type="match status" value="1"/>
</dbReference>
<organism evidence="2 3">
    <name type="scientific">Bordetella genomosp. 12</name>
    <dbReference type="NCBI Taxonomy" id="463035"/>
    <lineage>
        <taxon>Bacteria</taxon>
        <taxon>Pseudomonadati</taxon>
        <taxon>Pseudomonadota</taxon>
        <taxon>Betaproteobacteria</taxon>
        <taxon>Burkholderiales</taxon>
        <taxon>Alcaligenaceae</taxon>
        <taxon>Bordetella</taxon>
    </lineage>
</organism>
<evidence type="ECO:0000256" key="1">
    <source>
        <dbReference type="ARBA" id="ARBA00006987"/>
    </source>
</evidence>
<evidence type="ECO:0000313" key="2">
    <source>
        <dbReference type="EMBL" id="OZI77765.1"/>
    </source>
</evidence>
<dbReference type="CDD" id="cd13578">
    <property type="entry name" value="PBP2_Bug27"/>
    <property type="match status" value="1"/>
</dbReference>
<comment type="similarity">
    <text evidence="1">Belongs to the UPF0065 (bug) family.</text>
</comment>
<reference evidence="3" key="1">
    <citation type="submission" date="2017-05" db="EMBL/GenBank/DDBJ databases">
        <title>Complete and WGS of Bordetella genogroups.</title>
        <authorList>
            <person name="Spilker T."/>
            <person name="Lipuma J."/>
        </authorList>
    </citation>
    <scope>NUCLEOTIDE SEQUENCE [LARGE SCALE GENOMIC DNA]</scope>
    <source>
        <strain evidence="3">AU6712</strain>
    </source>
</reference>
<keyword evidence="3" id="KW-1185">Reference proteome</keyword>
<dbReference type="Gene3D" id="3.40.190.150">
    <property type="entry name" value="Bordetella uptake gene, domain 1"/>
    <property type="match status" value="1"/>
</dbReference>
<dbReference type="PANTHER" id="PTHR42928:SF5">
    <property type="entry name" value="BLR1237 PROTEIN"/>
    <property type="match status" value="1"/>
</dbReference>
<dbReference type="PANTHER" id="PTHR42928">
    <property type="entry name" value="TRICARBOXYLATE-BINDING PROTEIN"/>
    <property type="match status" value="1"/>
</dbReference>
<gene>
    <name evidence="2" type="ORF">CAL22_04340</name>
</gene>
<dbReference type="InterPro" id="IPR005064">
    <property type="entry name" value="BUG"/>
</dbReference>
<dbReference type="EMBL" id="NEVU01000001">
    <property type="protein sequence ID" value="OZI77765.1"/>
    <property type="molecule type" value="Genomic_DNA"/>
</dbReference>
<comment type="caution">
    <text evidence="2">The sequence shown here is derived from an EMBL/GenBank/DDBJ whole genome shotgun (WGS) entry which is preliminary data.</text>
</comment>
<dbReference type="RefSeq" id="WP_094810694.1">
    <property type="nucleotide sequence ID" value="NZ_NEVU01000001.1"/>
</dbReference>
<protein>
    <submittedName>
        <fullName evidence="2">MFS transporter</fullName>
    </submittedName>
</protein>